<dbReference type="GO" id="GO:0005576">
    <property type="term" value="C:extracellular region"/>
    <property type="evidence" value="ECO:0007669"/>
    <property type="project" value="UniProtKB-ARBA"/>
</dbReference>
<dbReference type="InterPro" id="IPR000209">
    <property type="entry name" value="Peptidase_S8/S53_dom"/>
</dbReference>
<dbReference type="InterPro" id="IPR023828">
    <property type="entry name" value="Peptidase_S8_Ser-AS"/>
</dbReference>
<dbReference type="InterPro" id="IPR050131">
    <property type="entry name" value="Peptidase_S8_subtilisin-like"/>
</dbReference>
<feature type="active site" description="Charge relay system" evidence="6">
    <location>
        <position position="368"/>
    </location>
</feature>
<feature type="domain" description="Peptidase S8/S53" evidence="9">
    <location>
        <begin position="174"/>
        <end position="383"/>
    </location>
</feature>
<dbReference type="PROSITE" id="PS00138">
    <property type="entry name" value="SUBTILASE_SER"/>
    <property type="match status" value="1"/>
</dbReference>
<evidence type="ECO:0000313" key="12">
    <source>
        <dbReference type="Proteomes" id="UP000076580"/>
    </source>
</evidence>
<feature type="active site" description="Charge relay system" evidence="6">
    <location>
        <position position="180"/>
    </location>
</feature>
<evidence type="ECO:0000256" key="2">
    <source>
        <dbReference type="ARBA" id="ARBA00022670"/>
    </source>
</evidence>
<dbReference type="PRINTS" id="PR00723">
    <property type="entry name" value="SUBTILISIN"/>
</dbReference>
<sequence length="425" mass="44394">MVNLKNIAVAATTLLAYAGAAPFVSETGEFKTSAKTSKVIPGKYIITLKDGLQARDLDSHLDWVNGVHKRGLSASQFKGVERTYNGKHINFRGYAGHFDQATVAEIRKNPDVALVEADQVWELAFIDPAEEVVGIQQKRDLTTQTGAPWGLGTVSHRSKGSTDYVYDTNAGAGTFAYVVDTGIVTTHEEFEGRAEAAFTAFPNDANVDTFGHGTHVAGTIAGKTFGVAKKAKIQAVKVFQGSSSATSIILAGYNWAVEDIIAKGRTGSAAINLSLGGPKSVSFNNVVDAASKKGVLSIIAAGNESQDASRVSPASAESAVTVGALTKDWTMSYFSNWGTVLDIFAPGSDVNSAWIGSNSATKSISGTSMATPHVVGLALTAMSVDGVQGVDAVTKHLTGHGTKDKITGNIRGSPNVIGNNNRAGQ</sequence>
<dbReference type="OrthoDB" id="206201at2759"/>
<dbReference type="Gene3D" id="3.30.70.80">
    <property type="entry name" value="Peptidase S8 propeptide/proteinase inhibitor I9"/>
    <property type="match status" value="1"/>
</dbReference>
<evidence type="ECO:0000259" key="10">
    <source>
        <dbReference type="Pfam" id="PF05922"/>
    </source>
</evidence>
<dbReference type="SUPFAM" id="SSF52743">
    <property type="entry name" value="Subtilisin-like"/>
    <property type="match status" value="1"/>
</dbReference>
<evidence type="ECO:0000256" key="1">
    <source>
        <dbReference type="ARBA" id="ARBA00011073"/>
    </source>
</evidence>
<evidence type="ECO:0000256" key="7">
    <source>
        <dbReference type="RuleBase" id="RU003355"/>
    </source>
</evidence>
<keyword evidence="4 6" id="KW-0378">Hydrolase</keyword>
<dbReference type="PROSITE" id="PS51892">
    <property type="entry name" value="SUBTILASE"/>
    <property type="match status" value="1"/>
</dbReference>
<dbReference type="InterPro" id="IPR023827">
    <property type="entry name" value="Peptidase_S8_Asp-AS"/>
</dbReference>
<dbReference type="InterPro" id="IPR010259">
    <property type="entry name" value="S8pro/Inhibitor_I9"/>
</dbReference>
<dbReference type="EMBL" id="LAYC01000002">
    <property type="protein sequence ID" value="KYK57494.1"/>
    <property type="molecule type" value="Genomic_DNA"/>
</dbReference>
<dbReference type="InParanoid" id="A0A151GK64"/>
<feature type="domain" description="Inhibitor I9" evidence="10">
    <location>
        <begin position="43"/>
        <end position="123"/>
    </location>
</feature>
<evidence type="ECO:0000256" key="5">
    <source>
        <dbReference type="ARBA" id="ARBA00022825"/>
    </source>
</evidence>
<dbReference type="PROSITE" id="PS00137">
    <property type="entry name" value="SUBTILASE_HIS"/>
    <property type="match status" value="1"/>
</dbReference>
<dbReference type="Gene3D" id="3.40.50.200">
    <property type="entry name" value="Peptidase S8/S53 domain"/>
    <property type="match status" value="1"/>
</dbReference>
<dbReference type="InterPro" id="IPR015500">
    <property type="entry name" value="Peptidase_S8_subtilisin-rel"/>
</dbReference>
<dbReference type="GO" id="GO:0006508">
    <property type="term" value="P:proteolysis"/>
    <property type="evidence" value="ECO:0007669"/>
    <property type="project" value="UniProtKB-KW"/>
</dbReference>
<accession>A0A151GK64</accession>
<keyword evidence="12" id="KW-1185">Reference proteome</keyword>
<evidence type="ECO:0000256" key="4">
    <source>
        <dbReference type="ARBA" id="ARBA00022801"/>
    </source>
</evidence>
<dbReference type="GO" id="GO:0004252">
    <property type="term" value="F:serine-type endopeptidase activity"/>
    <property type="evidence" value="ECO:0007669"/>
    <property type="project" value="UniProtKB-UniRule"/>
</dbReference>
<protein>
    <submittedName>
        <fullName evidence="11">Serine protease protn</fullName>
    </submittedName>
</protein>
<dbReference type="AlphaFoldDB" id="A0A151GK64"/>
<dbReference type="InterPro" id="IPR034193">
    <property type="entry name" value="PCSK9_ProteinaseK-like"/>
</dbReference>
<evidence type="ECO:0000259" key="9">
    <source>
        <dbReference type="Pfam" id="PF00082"/>
    </source>
</evidence>
<keyword evidence="5 6" id="KW-0720">Serine protease</keyword>
<dbReference type="PANTHER" id="PTHR43806">
    <property type="entry name" value="PEPTIDASE S8"/>
    <property type="match status" value="1"/>
</dbReference>
<evidence type="ECO:0000256" key="3">
    <source>
        <dbReference type="ARBA" id="ARBA00022729"/>
    </source>
</evidence>
<dbReference type="PROSITE" id="PS00136">
    <property type="entry name" value="SUBTILASE_ASP"/>
    <property type="match status" value="1"/>
</dbReference>
<evidence type="ECO:0000256" key="8">
    <source>
        <dbReference type="SAM" id="SignalP"/>
    </source>
</evidence>
<dbReference type="Pfam" id="PF00082">
    <property type="entry name" value="Peptidase_S8"/>
    <property type="match status" value="1"/>
</dbReference>
<dbReference type="STRING" id="98403.A0A151GK64"/>
<dbReference type="GeneID" id="63717147"/>
<evidence type="ECO:0000313" key="11">
    <source>
        <dbReference type="EMBL" id="KYK57494.1"/>
    </source>
</evidence>
<feature type="chain" id="PRO_5007580726" evidence="8">
    <location>
        <begin position="21"/>
        <end position="425"/>
    </location>
</feature>
<dbReference type="Pfam" id="PF05922">
    <property type="entry name" value="Inhibitor_I9"/>
    <property type="match status" value="1"/>
</dbReference>
<reference evidence="11 12" key="1">
    <citation type="journal article" date="2016" name="Sci. Rep.">
        <title>Insights into Adaptations to a Near-Obligate Nematode Endoparasitic Lifestyle from the Finished Genome of Drechmeria coniospora.</title>
        <authorList>
            <person name="Zhang L."/>
            <person name="Zhou Z."/>
            <person name="Guo Q."/>
            <person name="Fokkens L."/>
            <person name="Miskei M."/>
            <person name="Pocsi I."/>
            <person name="Zhang W."/>
            <person name="Chen M."/>
            <person name="Wang L."/>
            <person name="Sun Y."/>
            <person name="Donzelli B.G."/>
            <person name="Gibson D.M."/>
            <person name="Nelson D.R."/>
            <person name="Luo J.G."/>
            <person name="Rep M."/>
            <person name="Liu H."/>
            <person name="Yang S."/>
            <person name="Wang J."/>
            <person name="Krasnoff S.B."/>
            <person name="Xu Y."/>
            <person name="Molnar I."/>
            <person name="Lin M."/>
        </authorList>
    </citation>
    <scope>NUCLEOTIDE SEQUENCE [LARGE SCALE GENOMIC DNA]</scope>
    <source>
        <strain evidence="11 12">ARSEF 6962</strain>
    </source>
</reference>
<dbReference type="PANTHER" id="PTHR43806:SF58">
    <property type="entry name" value="ALKALINE PROTEASE 1-RELATED"/>
    <property type="match status" value="1"/>
</dbReference>
<feature type="signal peptide" evidence="8">
    <location>
        <begin position="1"/>
        <end position="20"/>
    </location>
</feature>
<dbReference type="FunFam" id="3.40.50.200:FF:000007">
    <property type="entry name" value="Subtilisin-like serine protease"/>
    <property type="match status" value="1"/>
</dbReference>
<organism evidence="11 12">
    <name type="scientific">Drechmeria coniospora</name>
    <name type="common">Nematophagous fungus</name>
    <name type="synonym">Meria coniospora</name>
    <dbReference type="NCBI Taxonomy" id="98403"/>
    <lineage>
        <taxon>Eukaryota</taxon>
        <taxon>Fungi</taxon>
        <taxon>Dikarya</taxon>
        <taxon>Ascomycota</taxon>
        <taxon>Pezizomycotina</taxon>
        <taxon>Sordariomycetes</taxon>
        <taxon>Hypocreomycetidae</taxon>
        <taxon>Hypocreales</taxon>
        <taxon>Ophiocordycipitaceae</taxon>
        <taxon>Drechmeria</taxon>
    </lineage>
</organism>
<evidence type="ECO:0000256" key="6">
    <source>
        <dbReference type="PROSITE-ProRule" id="PRU01240"/>
    </source>
</evidence>
<proteinExistence type="inferred from homology"/>
<dbReference type="CDD" id="cd04077">
    <property type="entry name" value="Peptidases_S8_PCSK9_ProteinaseK_like"/>
    <property type="match status" value="1"/>
</dbReference>
<comment type="similarity">
    <text evidence="1 6 7">Belongs to the peptidase S8 family.</text>
</comment>
<dbReference type="Proteomes" id="UP000076580">
    <property type="component" value="Chromosome 02"/>
</dbReference>
<keyword evidence="2 6" id="KW-0645">Protease</keyword>
<feature type="active site" description="Charge relay system" evidence="6">
    <location>
        <position position="212"/>
    </location>
</feature>
<dbReference type="InterPro" id="IPR037045">
    <property type="entry name" value="S8pro/Inhibitor_I9_sf"/>
</dbReference>
<dbReference type="SUPFAM" id="SSF54897">
    <property type="entry name" value="Protease propeptides/inhibitors"/>
    <property type="match status" value="1"/>
</dbReference>
<name>A0A151GK64_DRECN</name>
<dbReference type="RefSeq" id="XP_040656846.1">
    <property type="nucleotide sequence ID" value="XM_040801813.1"/>
</dbReference>
<keyword evidence="3 8" id="KW-0732">Signal</keyword>
<gene>
    <name evidence="11" type="ORF">DCS_04504</name>
</gene>
<comment type="caution">
    <text evidence="11">The sequence shown here is derived from an EMBL/GenBank/DDBJ whole genome shotgun (WGS) entry which is preliminary data.</text>
</comment>
<dbReference type="InterPro" id="IPR036852">
    <property type="entry name" value="Peptidase_S8/S53_dom_sf"/>
</dbReference>
<dbReference type="InterPro" id="IPR022398">
    <property type="entry name" value="Peptidase_S8_His-AS"/>
</dbReference>